<feature type="domain" description="ZF-HD dimerization-type" evidence="5">
    <location>
        <begin position="36"/>
        <end position="85"/>
    </location>
</feature>
<dbReference type="PANTHER" id="PTHR31948">
    <property type="entry name" value="ZINC-FINGER HOMEODOMAIN PROTEIN 2"/>
    <property type="match status" value="1"/>
</dbReference>
<dbReference type="Pfam" id="PF04770">
    <property type="entry name" value="ZF-HD_dimer"/>
    <property type="match status" value="1"/>
</dbReference>
<accession>A0A834TN94</accession>
<keyword evidence="3" id="KW-0862">Zinc</keyword>
<dbReference type="Gene3D" id="1.10.10.60">
    <property type="entry name" value="Homeodomain-like"/>
    <property type="match status" value="1"/>
</dbReference>
<organism evidence="6 7">
    <name type="scientific">Senna tora</name>
    <dbReference type="NCBI Taxonomy" id="362788"/>
    <lineage>
        <taxon>Eukaryota</taxon>
        <taxon>Viridiplantae</taxon>
        <taxon>Streptophyta</taxon>
        <taxon>Embryophyta</taxon>
        <taxon>Tracheophyta</taxon>
        <taxon>Spermatophyta</taxon>
        <taxon>Magnoliopsida</taxon>
        <taxon>eudicotyledons</taxon>
        <taxon>Gunneridae</taxon>
        <taxon>Pentapetalae</taxon>
        <taxon>rosids</taxon>
        <taxon>fabids</taxon>
        <taxon>Fabales</taxon>
        <taxon>Fabaceae</taxon>
        <taxon>Caesalpinioideae</taxon>
        <taxon>Cassia clade</taxon>
        <taxon>Senna</taxon>
    </lineage>
</organism>
<evidence type="ECO:0000256" key="1">
    <source>
        <dbReference type="ARBA" id="ARBA00022723"/>
    </source>
</evidence>
<evidence type="ECO:0000256" key="4">
    <source>
        <dbReference type="SAM" id="MobiDB-lite"/>
    </source>
</evidence>
<dbReference type="EMBL" id="JAAIUW010000008">
    <property type="protein sequence ID" value="KAF7820604.1"/>
    <property type="molecule type" value="Genomic_DNA"/>
</dbReference>
<dbReference type="NCBIfam" id="TIGR01566">
    <property type="entry name" value="ZF_HD_prot_N"/>
    <property type="match status" value="1"/>
</dbReference>
<dbReference type="InterPro" id="IPR006456">
    <property type="entry name" value="ZF_HD_homeobox_Cys/His_dimer"/>
</dbReference>
<feature type="compositionally biased region" description="Acidic residues" evidence="4">
    <location>
        <begin position="109"/>
        <end position="119"/>
    </location>
</feature>
<dbReference type="PANTHER" id="PTHR31948:SF163">
    <property type="entry name" value="ZINC-FINGER HOMEODOMAIN PROTEIN 3"/>
    <property type="match status" value="1"/>
</dbReference>
<reference evidence="6" key="1">
    <citation type="submission" date="2020-09" db="EMBL/GenBank/DDBJ databases">
        <title>Genome-Enabled Discovery of Anthraquinone Biosynthesis in Senna tora.</title>
        <authorList>
            <person name="Kang S.-H."/>
            <person name="Pandey R.P."/>
            <person name="Lee C.-M."/>
            <person name="Sim J.-S."/>
            <person name="Jeong J.-T."/>
            <person name="Choi B.-S."/>
            <person name="Jung M."/>
            <person name="Ginzburg D."/>
            <person name="Zhao K."/>
            <person name="Won S.Y."/>
            <person name="Oh T.-J."/>
            <person name="Yu Y."/>
            <person name="Kim N.-H."/>
            <person name="Lee O.R."/>
            <person name="Lee T.-H."/>
            <person name="Bashyal P."/>
            <person name="Kim T.-S."/>
            <person name="Lee W.-H."/>
            <person name="Kawkins C."/>
            <person name="Kim C.-K."/>
            <person name="Kim J.S."/>
            <person name="Ahn B.O."/>
            <person name="Rhee S.Y."/>
            <person name="Sohng J.K."/>
        </authorList>
    </citation>
    <scope>NUCLEOTIDE SEQUENCE</scope>
    <source>
        <tissue evidence="6">Leaf</tissue>
    </source>
</reference>
<protein>
    <submittedName>
        <fullName evidence="6">Zinc-finger homeodomain protein 4-like</fullName>
    </submittedName>
</protein>
<evidence type="ECO:0000256" key="3">
    <source>
        <dbReference type="ARBA" id="ARBA00022833"/>
    </source>
</evidence>
<feature type="region of interest" description="Disordered" evidence="4">
    <location>
        <begin position="1"/>
        <end position="24"/>
    </location>
</feature>
<evidence type="ECO:0000256" key="2">
    <source>
        <dbReference type="ARBA" id="ARBA00022771"/>
    </source>
</evidence>
<evidence type="ECO:0000313" key="7">
    <source>
        <dbReference type="Proteomes" id="UP000634136"/>
    </source>
</evidence>
<sequence>MESGNSYIDERKPSPELDQKNKNKKKMMMKIIVVKYKECLKNHAASIGRNARDGCGEFMAGGEEGSPESLNCSACNCHRNFHRKHLQQYSHYHHHHHHHPNLCPKNNNDDDDDDDDDGDEIGRKRVRTKFSEEQKEKMLRFAEKVGWKMHKLEESMVQQFCHEDLLQRTLHFYECESSAVSVMLSGSITNQ</sequence>
<name>A0A834TN94_9FABA</name>
<dbReference type="OrthoDB" id="636896at2759"/>
<dbReference type="InterPro" id="IPR009057">
    <property type="entry name" value="Homeodomain-like_sf"/>
</dbReference>
<proteinExistence type="predicted"/>
<dbReference type="SUPFAM" id="SSF46689">
    <property type="entry name" value="Homeodomain-like"/>
    <property type="match status" value="1"/>
</dbReference>
<comment type="caution">
    <text evidence="6">The sequence shown here is derived from an EMBL/GenBank/DDBJ whole genome shotgun (WGS) entry which is preliminary data.</text>
</comment>
<dbReference type="GO" id="GO:0005634">
    <property type="term" value="C:nucleus"/>
    <property type="evidence" value="ECO:0007669"/>
    <property type="project" value="TreeGrafter"/>
</dbReference>
<keyword evidence="6" id="KW-0371">Homeobox</keyword>
<evidence type="ECO:0000259" key="5">
    <source>
        <dbReference type="PROSITE" id="PS51523"/>
    </source>
</evidence>
<dbReference type="PROSITE" id="PS51523">
    <property type="entry name" value="ZF_HD_DIMER"/>
    <property type="match status" value="1"/>
</dbReference>
<gene>
    <name evidence="6" type="ORF">G2W53_026059</name>
</gene>
<keyword evidence="6" id="KW-0238">DNA-binding</keyword>
<evidence type="ECO:0000313" key="6">
    <source>
        <dbReference type="EMBL" id="KAF7820604.1"/>
    </source>
</evidence>
<dbReference type="GO" id="GO:0050793">
    <property type="term" value="P:regulation of developmental process"/>
    <property type="evidence" value="ECO:0007669"/>
    <property type="project" value="TreeGrafter"/>
</dbReference>
<dbReference type="GO" id="GO:0000976">
    <property type="term" value="F:transcription cis-regulatory region binding"/>
    <property type="evidence" value="ECO:0007669"/>
    <property type="project" value="TreeGrafter"/>
</dbReference>
<dbReference type="Proteomes" id="UP000634136">
    <property type="component" value="Unassembled WGS sequence"/>
</dbReference>
<dbReference type="AlphaFoldDB" id="A0A834TN94"/>
<feature type="region of interest" description="Disordered" evidence="4">
    <location>
        <begin position="92"/>
        <end position="120"/>
    </location>
</feature>
<dbReference type="GO" id="GO:0008270">
    <property type="term" value="F:zinc ion binding"/>
    <property type="evidence" value="ECO:0007669"/>
    <property type="project" value="UniProtKB-KW"/>
</dbReference>
<keyword evidence="2 6" id="KW-0863">Zinc-finger</keyword>
<keyword evidence="1" id="KW-0479">Metal-binding</keyword>
<feature type="compositionally biased region" description="Basic and acidic residues" evidence="4">
    <location>
        <begin position="8"/>
        <end position="21"/>
    </location>
</feature>
<dbReference type="GO" id="GO:0003700">
    <property type="term" value="F:DNA-binding transcription factor activity"/>
    <property type="evidence" value="ECO:0007669"/>
    <property type="project" value="TreeGrafter"/>
</dbReference>
<keyword evidence="7" id="KW-1185">Reference proteome</keyword>